<protein>
    <submittedName>
        <fullName evidence="1">Maltase-glucoamylase, intestinal</fullName>
    </submittedName>
</protein>
<gene>
    <name evidence="1" type="ORF">RMCC_3739</name>
</gene>
<sequence length="51" mass="5472">MTQCQVTRDGEPASPVLDSEGDAEVWLLRNQGQSIDYATRYGGYAIAAVAP</sequence>
<reference evidence="2" key="2">
    <citation type="submission" date="2016-02" db="EMBL/GenBank/DDBJ databases">
        <title>Draft genome sequence of five rapidly growing Mycobacterium species.</title>
        <authorList>
            <person name="Katahira K."/>
            <person name="Gotou Y."/>
            <person name="Iida K."/>
            <person name="Ogura Y."/>
            <person name="Hayashi T."/>
        </authorList>
    </citation>
    <scope>NUCLEOTIDE SEQUENCE [LARGE SCALE GENOMIC DNA]</scope>
    <source>
        <strain evidence="2">JCM15298</strain>
    </source>
</reference>
<dbReference type="AlphaFoldDB" id="A0A100WF74"/>
<evidence type="ECO:0000313" key="1">
    <source>
        <dbReference type="EMBL" id="GAS96773.1"/>
    </source>
</evidence>
<accession>A0A100WF74</accession>
<organism evidence="1 2">
    <name type="scientific">Mycolicibacterium canariasense</name>
    <name type="common">Mycobacterium canariasense</name>
    <dbReference type="NCBI Taxonomy" id="228230"/>
    <lineage>
        <taxon>Bacteria</taxon>
        <taxon>Bacillati</taxon>
        <taxon>Actinomycetota</taxon>
        <taxon>Actinomycetes</taxon>
        <taxon>Mycobacteriales</taxon>
        <taxon>Mycobacteriaceae</taxon>
        <taxon>Mycolicibacterium</taxon>
    </lineage>
</organism>
<comment type="caution">
    <text evidence="1">The sequence shown here is derived from an EMBL/GenBank/DDBJ whole genome shotgun (WGS) entry which is preliminary data.</text>
</comment>
<dbReference type="Proteomes" id="UP000069443">
    <property type="component" value="Unassembled WGS sequence"/>
</dbReference>
<name>A0A100WF74_MYCCR</name>
<keyword evidence="2" id="KW-1185">Reference proteome</keyword>
<proteinExistence type="predicted"/>
<dbReference type="RefSeq" id="WP_165605348.1">
    <property type="nucleotide sequence ID" value="NZ_BCSY01000058.1"/>
</dbReference>
<evidence type="ECO:0000313" key="2">
    <source>
        <dbReference type="Proteomes" id="UP000069443"/>
    </source>
</evidence>
<dbReference type="EMBL" id="BCSY01000058">
    <property type="protein sequence ID" value="GAS96773.1"/>
    <property type="molecule type" value="Genomic_DNA"/>
</dbReference>
<reference evidence="2" key="1">
    <citation type="journal article" date="2016" name="Genome Announc.">
        <title>Draft Genome Sequences of Five Rapidly Growing Mycobacterium Species, M. thermoresistibile, M. fortuitum subsp. acetamidolyticum, M. canariasense, M. brisbanense, and M. novocastrense.</title>
        <authorList>
            <person name="Katahira K."/>
            <person name="Ogura Y."/>
            <person name="Gotoh Y."/>
            <person name="Hayashi T."/>
        </authorList>
    </citation>
    <scope>NUCLEOTIDE SEQUENCE [LARGE SCALE GENOMIC DNA]</scope>
    <source>
        <strain evidence="2">JCM15298</strain>
    </source>
</reference>